<keyword evidence="1" id="KW-1133">Transmembrane helix</keyword>
<keyword evidence="1" id="KW-0472">Membrane</keyword>
<accession>G9YQK5</accession>
<evidence type="ECO:0000256" key="1">
    <source>
        <dbReference type="SAM" id="Phobius"/>
    </source>
</evidence>
<evidence type="ECO:0000313" key="2">
    <source>
        <dbReference type="EMBL" id="EHM51092.1"/>
    </source>
</evidence>
<reference evidence="2 3" key="1">
    <citation type="submission" date="2011-08" db="EMBL/GenBank/DDBJ databases">
        <authorList>
            <person name="Weinstock G."/>
            <person name="Sodergren E."/>
            <person name="Clifton S."/>
            <person name="Fulton L."/>
            <person name="Fulton B."/>
            <person name="Courtney L."/>
            <person name="Fronick C."/>
            <person name="Harrison M."/>
            <person name="Strong C."/>
            <person name="Farmer C."/>
            <person name="Delahaunty K."/>
            <person name="Markovic C."/>
            <person name="Hall O."/>
            <person name="Minx P."/>
            <person name="Tomlinson C."/>
            <person name="Mitreva M."/>
            <person name="Hou S."/>
            <person name="Chen J."/>
            <person name="Wollam A."/>
            <person name="Pepin K.H."/>
            <person name="Johnson M."/>
            <person name="Bhonagiri V."/>
            <person name="Zhang X."/>
            <person name="Suruliraj S."/>
            <person name="Warren W."/>
            <person name="Chinwalla A."/>
            <person name="Mardis E.R."/>
            <person name="Wilson R.K."/>
        </authorList>
    </citation>
    <scope>NUCLEOTIDE SEQUENCE [LARGE SCALE GENOMIC DNA]</scope>
    <source>
        <strain evidence="2 3">ATCC 29863</strain>
    </source>
</reference>
<dbReference type="STRING" id="292800.A4U99_15690"/>
<comment type="caution">
    <text evidence="2">The sequence shown here is derived from an EMBL/GenBank/DDBJ whole genome shotgun (WGS) entry which is preliminary data.</text>
</comment>
<organism evidence="2 3">
    <name type="scientific">Flavonifractor plautii ATCC 29863</name>
    <dbReference type="NCBI Taxonomy" id="411475"/>
    <lineage>
        <taxon>Bacteria</taxon>
        <taxon>Bacillati</taxon>
        <taxon>Bacillota</taxon>
        <taxon>Clostridia</taxon>
        <taxon>Eubacteriales</taxon>
        <taxon>Oscillospiraceae</taxon>
        <taxon>Flavonifractor</taxon>
    </lineage>
</organism>
<feature type="transmembrane region" description="Helical" evidence="1">
    <location>
        <begin position="137"/>
        <end position="164"/>
    </location>
</feature>
<gene>
    <name evidence="2" type="ORF">HMPREF0372_01798</name>
</gene>
<dbReference type="Proteomes" id="UP000004459">
    <property type="component" value="Unassembled WGS sequence"/>
</dbReference>
<feature type="transmembrane region" description="Helical" evidence="1">
    <location>
        <begin position="47"/>
        <end position="65"/>
    </location>
</feature>
<dbReference type="HOGENOM" id="CLU_887821_0_0_9"/>
<name>G9YQK5_FLAPL</name>
<dbReference type="AlphaFoldDB" id="G9YQK5"/>
<dbReference type="EMBL" id="AGCK01000137">
    <property type="protein sequence ID" value="EHM51092.1"/>
    <property type="molecule type" value="Genomic_DNA"/>
</dbReference>
<proteinExistence type="predicted"/>
<feature type="transmembrane region" description="Helical" evidence="1">
    <location>
        <begin position="72"/>
        <end position="92"/>
    </location>
</feature>
<keyword evidence="1" id="KW-0812">Transmembrane</keyword>
<feature type="transmembrane region" description="Helical" evidence="1">
    <location>
        <begin position="21"/>
        <end position="41"/>
    </location>
</feature>
<sequence length="313" mass="34829">MRGTFMETRVKAPLAANRRRALLFVLTLVLPALILLLRPLGFTLQQSVILAALVLTILWWVTGVVERTAASLFLLAAFLLCSGAPVQTVFSFPLSENFVLITVSFLFSQGISNSGLPGKLLQPLLAHFARSPGRMVLSLLLSAAAMMFLIPQPFSRIIILSLIYREYFARINLSEPLRTALLFGLYYFSILINMSMIRGDIILNGALSSMAGLTVDEGVWAAYMCWLPPWPTCWRRSFSTGSCSAGCCAPSPPARHRRRSGFSSLGRNGATWSFCWPWWCFGPPRIFTPLPALWLWQPPRRSCSPWGCCACRT</sequence>
<protein>
    <submittedName>
        <fullName evidence="2">Uncharacterized protein</fullName>
    </submittedName>
</protein>
<evidence type="ECO:0000313" key="3">
    <source>
        <dbReference type="Proteomes" id="UP000004459"/>
    </source>
</evidence>
<feature type="transmembrane region" description="Helical" evidence="1">
    <location>
        <begin position="176"/>
        <end position="194"/>
    </location>
</feature>